<dbReference type="Proteomes" id="UP000553343">
    <property type="component" value="Unassembled WGS sequence"/>
</dbReference>
<dbReference type="PANTHER" id="PTHR30535:SF34">
    <property type="entry name" value="MOLYBDATE-BINDING PROTEIN MOLA"/>
    <property type="match status" value="1"/>
</dbReference>
<dbReference type="PANTHER" id="PTHR30535">
    <property type="entry name" value="VITAMIN B12-BINDING PROTEIN"/>
    <property type="match status" value="1"/>
</dbReference>
<evidence type="ECO:0000313" key="2">
    <source>
        <dbReference type="EMBL" id="NWH05304.1"/>
    </source>
</evidence>
<accession>A0A850SVB2</accession>
<reference evidence="2 3" key="1">
    <citation type="submission" date="2020-06" db="EMBL/GenBank/DDBJ databases">
        <title>High-quality draft genome of sulfate reducer Desulfobacter latus type strain AcrS2 isolated from marine sediment.</title>
        <authorList>
            <person name="Hoppe M."/>
            <person name="Larsen C.K."/>
            <person name="Marshall I.P.G."/>
            <person name="Schramm A."/>
            <person name="Marietou A.G."/>
        </authorList>
    </citation>
    <scope>NUCLEOTIDE SEQUENCE [LARGE SCALE GENOMIC DNA]</scope>
    <source>
        <strain evidence="2 3">AcRS2</strain>
    </source>
</reference>
<sequence length="307" mass="33944">MKIINSIIIIFFSTFLFRAVPVQGHAGNALTDAGGRSIQVDAPYTRIISLYGAHTRNLKALGLDDEIIGICPLDRWAGKPKFSYHDGLEKFMAARPDLVLIRPMIDRAYTALVTGMERAGIVVVSLQPGNVDEMFDYWPALGTLTGRIDQARQMVTAFKDEIARISAVTRAIPDKKQVYFEAIHSRMKTFTPGSMAVFALETAGGVNIARDAPSVRGTNIAFYGKERILSHAHEIDVFLAQKGAMNQPTIEMIKNEPGFDVIRAVKENQIFIVDEKIVSRPTMDLLKGIYTIAEMLYPGILEKGGVQ</sequence>
<evidence type="ECO:0000313" key="3">
    <source>
        <dbReference type="Proteomes" id="UP000553343"/>
    </source>
</evidence>
<dbReference type="GO" id="GO:0071281">
    <property type="term" value="P:cellular response to iron ion"/>
    <property type="evidence" value="ECO:0007669"/>
    <property type="project" value="TreeGrafter"/>
</dbReference>
<dbReference type="Pfam" id="PF01497">
    <property type="entry name" value="Peripla_BP_2"/>
    <property type="match status" value="1"/>
</dbReference>
<dbReference type="InterPro" id="IPR050902">
    <property type="entry name" value="ABC_Transporter_SBP"/>
</dbReference>
<proteinExistence type="predicted"/>
<dbReference type="EMBL" id="JACADJ010000030">
    <property type="protein sequence ID" value="NWH05304.1"/>
    <property type="molecule type" value="Genomic_DNA"/>
</dbReference>
<dbReference type="AlphaFoldDB" id="A0A850SVB2"/>
<dbReference type="SUPFAM" id="SSF53807">
    <property type="entry name" value="Helical backbone' metal receptor"/>
    <property type="match status" value="1"/>
</dbReference>
<gene>
    <name evidence="2" type="ORF">HXW94_09945</name>
</gene>
<keyword evidence="3" id="KW-1185">Reference proteome</keyword>
<dbReference type="PROSITE" id="PS50983">
    <property type="entry name" value="FE_B12_PBP"/>
    <property type="match status" value="1"/>
</dbReference>
<feature type="domain" description="Fe/B12 periplasmic-binding" evidence="1">
    <location>
        <begin position="36"/>
        <end position="300"/>
    </location>
</feature>
<comment type="caution">
    <text evidence="2">The sequence shown here is derived from an EMBL/GenBank/DDBJ whole genome shotgun (WGS) entry which is preliminary data.</text>
</comment>
<protein>
    <submittedName>
        <fullName evidence="2">ABC transporter substrate-binding protein</fullName>
    </submittedName>
</protein>
<dbReference type="RefSeq" id="WP_178366759.1">
    <property type="nucleotide sequence ID" value="NZ_JACADJ010000030.1"/>
</dbReference>
<name>A0A850SVB2_9BACT</name>
<evidence type="ECO:0000259" key="1">
    <source>
        <dbReference type="PROSITE" id="PS50983"/>
    </source>
</evidence>
<dbReference type="InterPro" id="IPR002491">
    <property type="entry name" value="ABC_transptr_periplasmic_BD"/>
</dbReference>
<dbReference type="Gene3D" id="3.40.50.1980">
    <property type="entry name" value="Nitrogenase molybdenum iron protein domain"/>
    <property type="match status" value="2"/>
</dbReference>
<organism evidence="2 3">
    <name type="scientific">Desulfobacter latus</name>
    <dbReference type="NCBI Taxonomy" id="2292"/>
    <lineage>
        <taxon>Bacteria</taxon>
        <taxon>Pseudomonadati</taxon>
        <taxon>Thermodesulfobacteriota</taxon>
        <taxon>Desulfobacteria</taxon>
        <taxon>Desulfobacterales</taxon>
        <taxon>Desulfobacteraceae</taxon>
        <taxon>Desulfobacter</taxon>
    </lineage>
</organism>